<dbReference type="AlphaFoldDB" id="A0A0M9AG04"/>
<reference evidence="4" key="1">
    <citation type="submission" date="2015-07" db="EMBL/GenBank/DDBJ databases">
        <authorList>
            <person name="Zylicz-Stachula A."/>
            <person name="Jezewska-Frackowiak J."/>
            <person name="Czajkowska E."/>
            <person name="Skowron P.M."/>
        </authorList>
    </citation>
    <scope>NUCLEOTIDE SEQUENCE [LARGE SCALE GENOMIC DNA]</scope>
    <source>
        <strain evidence="4">ATCC 25104 / DSM 625 / JCM 10724 / NBRC 103206 / NCIMB 11243 / YT-1</strain>
    </source>
</reference>
<accession>A0A0M9AG04</accession>
<gene>
    <name evidence="3" type="ORF">BVI061214_00050</name>
    <name evidence="2" type="ORF">BVI061214_00088</name>
</gene>
<evidence type="ECO:0000313" key="4">
    <source>
        <dbReference type="Proteomes" id="UP000037685"/>
    </source>
</evidence>
<evidence type="ECO:0000313" key="3">
    <source>
        <dbReference type="EMBL" id="KOX91229.1"/>
    </source>
</evidence>
<evidence type="ECO:0000313" key="2">
    <source>
        <dbReference type="EMBL" id="KOX91198.1"/>
    </source>
</evidence>
<organism evidence="3 4">
    <name type="scientific">Thermus aquaticus</name>
    <dbReference type="NCBI Taxonomy" id="271"/>
    <lineage>
        <taxon>Bacteria</taxon>
        <taxon>Thermotogati</taxon>
        <taxon>Deinococcota</taxon>
        <taxon>Deinococci</taxon>
        <taxon>Thermales</taxon>
        <taxon>Thermaceae</taxon>
        <taxon>Thermus</taxon>
    </lineage>
</organism>
<comment type="caution">
    <text evidence="3">The sequence shown here is derived from an EMBL/GenBank/DDBJ whole genome shotgun (WGS) entry which is preliminary data.</text>
</comment>
<dbReference type="RefSeq" id="WP_053766896.1">
    <property type="nucleotide sequence ID" value="NZ_LHCI01000072.1"/>
</dbReference>
<evidence type="ECO:0000256" key="1">
    <source>
        <dbReference type="SAM" id="MobiDB-lite"/>
    </source>
</evidence>
<dbReference type="Proteomes" id="UP000037685">
    <property type="component" value="Unassembled WGS sequence"/>
</dbReference>
<feature type="region of interest" description="Disordered" evidence="1">
    <location>
        <begin position="1"/>
        <end position="25"/>
    </location>
</feature>
<protein>
    <submittedName>
        <fullName evidence="3">Uncharacterized protein</fullName>
    </submittedName>
</protein>
<proteinExistence type="predicted"/>
<dbReference type="EMBL" id="LHCI01000097">
    <property type="protein sequence ID" value="KOX91198.1"/>
    <property type="molecule type" value="Genomic_DNA"/>
</dbReference>
<sequence>MLEAELLPASSGEKPLGEGFSEGEESRPQDWYFARLELWGTLERKILPPKGKGEGSQEGGRPRWVYVLRDPALGEVPLRFPREVWERIPFWAFQRHLGRTVLARFSPRTNAQGLWSPWHSPALGFSRRPGVEPSRFQARGRLVGVDREEGRLVVEIRPNPQGVLKEPFRLTLHAALALLEGLPSLGSGVYLEGELRPKSRRMVVRKAELVPLWDD</sequence>
<dbReference type="PATRIC" id="fig|271.14.peg.104"/>
<dbReference type="EMBL" id="LHCI01000072">
    <property type="protein sequence ID" value="KOX91229.1"/>
    <property type="molecule type" value="Genomic_DNA"/>
</dbReference>
<name>A0A0M9AG04_THEAQ</name>
<reference evidence="3 4" key="2">
    <citation type="submission" date="2015-07" db="EMBL/GenBank/DDBJ databases">
        <authorList>
            <person name="Noorani M."/>
        </authorList>
    </citation>
    <scope>NUCLEOTIDE SEQUENCE [LARGE SCALE GENOMIC DNA]</scope>
    <source>
        <strain evidence="4">ATCC 25104 / DSM 625 / JCM 10724 / NBRC 103206 / NCIMB 11243 / YT-1</strain>
        <strain evidence="3">YT-1</strain>
    </source>
</reference>